<proteinExistence type="inferred from homology"/>
<dbReference type="SUPFAM" id="SSF53850">
    <property type="entry name" value="Periplasmic binding protein-like II"/>
    <property type="match status" value="1"/>
</dbReference>
<organism evidence="6 7">
    <name type="scientific">Actinocorallia libanotica</name>
    <dbReference type="NCBI Taxonomy" id="46162"/>
    <lineage>
        <taxon>Bacteria</taxon>
        <taxon>Bacillati</taxon>
        <taxon>Actinomycetota</taxon>
        <taxon>Actinomycetes</taxon>
        <taxon>Streptosporangiales</taxon>
        <taxon>Thermomonosporaceae</taxon>
        <taxon>Actinocorallia</taxon>
    </lineage>
</organism>
<evidence type="ECO:0000256" key="1">
    <source>
        <dbReference type="ARBA" id="ARBA00009437"/>
    </source>
</evidence>
<evidence type="ECO:0000259" key="5">
    <source>
        <dbReference type="PROSITE" id="PS50931"/>
    </source>
</evidence>
<keyword evidence="4" id="KW-0804">Transcription</keyword>
<comment type="similarity">
    <text evidence="1">Belongs to the LysR transcriptional regulatory family.</text>
</comment>
<comment type="caution">
    <text evidence="6">The sequence shown here is derived from an EMBL/GenBank/DDBJ whole genome shotgun (WGS) entry which is preliminary data.</text>
</comment>
<evidence type="ECO:0000313" key="6">
    <source>
        <dbReference type="EMBL" id="GAA0946254.1"/>
    </source>
</evidence>
<dbReference type="PROSITE" id="PS50931">
    <property type="entry name" value="HTH_LYSR"/>
    <property type="match status" value="1"/>
</dbReference>
<dbReference type="CDD" id="cd05466">
    <property type="entry name" value="PBP2_LTTR_substrate"/>
    <property type="match status" value="1"/>
</dbReference>
<accession>A0ABP4B5D4</accession>
<keyword evidence="2" id="KW-0805">Transcription regulation</keyword>
<gene>
    <name evidence="6" type="ORF">GCM10009550_20730</name>
</gene>
<dbReference type="InterPro" id="IPR000847">
    <property type="entry name" value="LysR_HTH_N"/>
</dbReference>
<dbReference type="RefSeq" id="WP_344239262.1">
    <property type="nucleotide sequence ID" value="NZ_BAAAHH010000006.1"/>
</dbReference>
<dbReference type="EMBL" id="BAAAHH010000006">
    <property type="protein sequence ID" value="GAA0946254.1"/>
    <property type="molecule type" value="Genomic_DNA"/>
</dbReference>
<evidence type="ECO:0000313" key="7">
    <source>
        <dbReference type="Proteomes" id="UP001500665"/>
    </source>
</evidence>
<dbReference type="PRINTS" id="PR00039">
    <property type="entry name" value="HTHLYSR"/>
</dbReference>
<dbReference type="Gene3D" id="3.40.190.290">
    <property type="match status" value="1"/>
</dbReference>
<sequence>MMDTLKLEAFVAVAEEESFGAAAARLRVAQSTVSSRIKELESFLGQRLFTRTSRQVRLSPAGEAALPKARAALVALDGVRQAVDDVTGIRRGRVRLGLVAGADILELGEVLAAFAAEFPGVELVITSASSADLEQEVSDGALDIAIVVRTGRTPLRWKELMRDPLTVVGLSPAAASVPVTDLRARPLVVLDAGAGSRDALESAARRAGVRLEIAVQVSTPAMAWDLHSRGMGLLVVPRSLTPDGGSVVVDSEGAETSVRVGLISHPDVRTPVTELLLERLAARMSPVAPDA</sequence>
<dbReference type="PANTHER" id="PTHR30346:SF30">
    <property type="entry name" value="SMALL NEUTRAL PROTEASE REGULATORY PROTEIN"/>
    <property type="match status" value="1"/>
</dbReference>
<name>A0ABP4B5D4_9ACTN</name>
<dbReference type="Proteomes" id="UP001500665">
    <property type="component" value="Unassembled WGS sequence"/>
</dbReference>
<evidence type="ECO:0000256" key="4">
    <source>
        <dbReference type="ARBA" id="ARBA00023163"/>
    </source>
</evidence>
<dbReference type="PANTHER" id="PTHR30346">
    <property type="entry name" value="TRANSCRIPTIONAL DUAL REGULATOR HCAR-RELATED"/>
    <property type="match status" value="1"/>
</dbReference>
<dbReference type="InterPro" id="IPR036388">
    <property type="entry name" value="WH-like_DNA-bd_sf"/>
</dbReference>
<dbReference type="Pfam" id="PF03466">
    <property type="entry name" value="LysR_substrate"/>
    <property type="match status" value="1"/>
</dbReference>
<evidence type="ECO:0000256" key="3">
    <source>
        <dbReference type="ARBA" id="ARBA00023125"/>
    </source>
</evidence>
<dbReference type="SUPFAM" id="SSF46785">
    <property type="entry name" value="Winged helix' DNA-binding domain"/>
    <property type="match status" value="1"/>
</dbReference>
<dbReference type="InterPro" id="IPR005119">
    <property type="entry name" value="LysR_subst-bd"/>
</dbReference>
<protein>
    <recommendedName>
        <fullName evidence="5">HTH lysR-type domain-containing protein</fullName>
    </recommendedName>
</protein>
<reference evidence="7" key="1">
    <citation type="journal article" date="2019" name="Int. J. Syst. Evol. Microbiol.">
        <title>The Global Catalogue of Microorganisms (GCM) 10K type strain sequencing project: providing services to taxonomists for standard genome sequencing and annotation.</title>
        <authorList>
            <consortium name="The Broad Institute Genomics Platform"/>
            <consortium name="The Broad Institute Genome Sequencing Center for Infectious Disease"/>
            <person name="Wu L."/>
            <person name="Ma J."/>
        </authorList>
    </citation>
    <scope>NUCLEOTIDE SEQUENCE [LARGE SCALE GENOMIC DNA]</scope>
    <source>
        <strain evidence="7">JCM 10696</strain>
    </source>
</reference>
<dbReference type="Gene3D" id="1.10.10.10">
    <property type="entry name" value="Winged helix-like DNA-binding domain superfamily/Winged helix DNA-binding domain"/>
    <property type="match status" value="1"/>
</dbReference>
<keyword evidence="7" id="KW-1185">Reference proteome</keyword>
<dbReference type="Pfam" id="PF00126">
    <property type="entry name" value="HTH_1"/>
    <property type="match status" value="1"/>
</dbReference>
<evidence type="ECO:0000256" key="2">
    <source>
        <dbReference type="ARBA" id="ARBA00023015"/>
    </source>
</evidence>
<keyword evidence="3" id="KW-0238">DNA-binding</keyword>
<dbReference type="InterPro" id="IPR036390">
    <property type="entry name" value="WH_DNA-bd_sf"/>
</dbReference>
<feature type="domain" description="HTH lysR-type" evidence="5">
    <location>
        <begin position="2"/>
        <end position="59"/>
    </location>
</feature>